<evidence type="ECO:0000313" key="4">
    <source>
        <dbReference type="Proteomes" id="UP000285710"/>
    </source>
</evidence>
<evidence type="ECO:0000313" key="3">
    <source>
        <dbReference type="EMBL" id="RWR07268.1"/>
    </source>
</evidence>
<evidence type="ECO:0000256" key="1">
    <source>
        <dbReference type="ARBA" id="ARBA00023002"/>
    </source>
</evidence>
<dbReference type="Proteomes" id="UP000285710">
    <property type="component" value="Unassembled WGS sequence"/>
</dbReference>
<sequence length="464" mass="50291">MEDDTMINGEVSFWYADMGGVPGYRPALPGDLSADVCIVGAGFTGLWTAYYLLKARPDLSVVLLEKEFAGFGASGRNGGWCSGEFAWNRGKYLAGGTREGVIAFEAQARAAVAEVVRVTREEGIDADIVETDCLTYACTAAQWDRAQADYAAALDWQAPTSRIELIGAEEATARIRIPGTKGALVLHGVARVQPAKLVRGLAEVVERMGARICEQTTVTEIAKGRVTTDRGVVSAPRIIRATEGFTATLPGSRRDLIPLNSALIVTEPLSDALWDEIGWQGRELLSDYSHAYCYAQRTREGRIAMGGRGVPYRFGSGIDDRGRTQAATIAQLKEILARMLPQTRGLRLDHAWCGVLGVPRDWCVTAGLDPETGIGWAGGYVGVGVSTSNLSGRTLADLLLDRQTALTALPWVNRRPRKWEPEPFRWLGVHGMYQLYHLADRREAAGGGSKTSRLAALADRITGH</sequence>
<comment type="caution">
    <text evidence="3">The sequence shown here is derived from an EMBL/GenBank/DDBJ whole genome shotgun (WGS) entry which is preliminary data.</text>
</comment>
<dbReference type="InterPro" id="IPR036188">
    <property type="entry name" value="FAD/NAD-bd_sf"/>
</dbReference>
<name>A0A443IP22_9RHOB</name>
<dbReference type="InterPro" id="IPR006076">
    <property type="entry name" value="FAD-dep_OxRdtase"/>
</dbReference>
<dbReference type="PANTHER" id="PTHR13847">
    <property type="entry name" value="SARCOSINE DEHYDROGENASE-RELATED"/>
    <property type="match status" value="1"/>
</dbReference>
<reference evidence="3 4" key="1">
    <citation type="submission" date="2019-01" db="EMBL/GenBank/DDBJ databases">
        <title>Sinorhodobacter populi sp. nov. isolated from the symptomatic bark tissue of Populus euramericana canker.</title>
        <authorList>
            <person name="Xu G."/>
        </authorList>
    </citation>
    <scope>NUCLEOTIDE SEQUENCE [LARGE SCALE GENOMIC DNA]</scope>
    <source>
        <strain evidence="3 4">2D-5</strain>
    </source>
</reference>
<dbReference type="EMBL" id="SAUW01000023">
    <property type="protein sequence ID" value="RWR07268.1"/>
    <property type="molecule type" value="Genomic_DNA"/>
</dbReference>
<dbReference type="GO" id="GO:0005737">
    <property type="term" value="C:cytoplasm"/>
    <property type="evidence" value="ECO:0007669"/>
    <property type="project" value="TreeGrafter"/>
</dbReference>
<gene>
    <name evidence="3" type="ORF">D2T33_17145</name>
</gene>
<dbReference type="PANTHER" id="PTHR13847:SF285">
    <property type="entry name" value="FAD DEPENDENT OXIDOREDUCTASE DOMAIN-CONTAINING PROTEIN"/>
    <property type="match status" value="1"/>
</dbReference>
<proteinExistence type="predicted"/>
<dbReference type="GO" id="GO:0016491">
    <property type="term" value="F:oxidoreductase activity"/>
    <property type="evidence" value="ECO:0007669"/>
    <property type="project" value="UniProtKB-KW"/>
</dbReference>
<evidence type="ECO:0000259" key="2">
    <source>
        <dbReference type="Pfam" id="PF01266"/>
    </source>
</evidence>
<dbReference type="Gene3D" id="3.30.9.10">
    <property type="entry name" value="D-Amino Acid Oxidase, subunit A, domain 2"/>
    <property type="match status" value="1"/>
</dbReference>
<dbReference type="RefSeq" id="WP_128270649.1">
    <property type="nucleotide sequence ID" value="NZ_SAUW01000023.1"/>
</dbReference>
<reference evidence="3 4" key="2">
    <citation type="submission" date="2019-01" db="EMBL/GenBank/DDBJ databases">
        <authorList>
            <person name="Li Y."/>
        </authorList>
    </citation>
    <scope>NUCLEOTIDE SEQUENCE [LARGE SCALE GENOMIC DNA]</scope>
    <source>
        <strain evidence="3 4">2D-5</strain>
    </source>
</reference>
<protein>
    <submittedName>
        <fullName evidence="3">FAD-dependent oxidoreductase</fullName>
    </submittedName>
</protein>
<accession>A0A443IP22</accession>
<dbReference type="Gene3D" id="3.50.50.60">
    <property type="entry name" value="FAD/NAD(P)-binding domain"/>
    <property type="match status" value="1"/>
</dbReference>
<keyword evidence="4" id="KW-1185">Reference proteome</keyword>
<dbReference type="AlphaFoldDB" id="A0A443IP22"/>
<organism evidence="3 4">
    <name type="scientific">Paenirhodobacter populi</name>
    <dbReference type="NCBI Taxonomy" id="2306993"/>
    <lineage>
        <taxon>Bacteria</taxon>
        <taxon>Pseudomonadati</taxon>
        <taxon>Pseudomonadota</taxon>
        <taxon>Alphaproteobacteria</taxon>
        <taxon>Rhodobacterales</taxon>
        <taxon>Rhodobacter group</taxon>
        <taxon>Paenirhodobacter</taxon>
    </lineage>
</organism>
<feature type="domain" description="FAD dependent oxidoreductase" evidence="2">
    <location>
        <begin position="35"/>
        <end position="398"/>
    </location>
</feature>
<dbReference type="Pfam" id="PF01266">
    <property type="entry name" value="DAO"/>
    <property type="match status" value="1"/>
</dbReference>
<dbReference type="SUPFAM" id="SSF51905">
    <property type="entry name" value="FAD/NAD(P)-binding domain"/>
    <property type="match status" value="1"/>
</dbReference>
<keyword evidence="1" id="KW-0560">Oxidoreductase</keyword>